<dbReference type="Gene3D" id="3.10.129.10">
    <property type="entry name" value="Hotdog Thioesterase"/>
    <property type="match status" value="1"/>
</dbReference>
<dbReference type="SUPFAM" id="SSF54637">
    <property type="entry name" value="Thioesterase/thiol ester dehydrase-isomerase"/>
    <property type="match status" value="1"/>
</dbReference>
<dbReference type="CDD" id="cd03449">
    <property type="entry name" value="R_hydratase"/>
    <property type="match status" value="1"/>
</dbReference>
<dbReference type="Pfam" id="PF01575">
    <property type="entry name" value="MaoC_dehydratas"/>
    <property type="match status" value="1"/>
</dbReference>
<organism evidence="2 3">
    <name type="scientific">Brevundimonas vitisensis</name>
    <dbReference type="NCBI Taxonomy" id="2800818"/>
    <lineage>
        <taxon>Bacteria</taxon>
        <taxon>Pseudomonadati</taxon>
        <taxon>Pseudomonadota</taxon>
        <taxon>Alphaproteobacteria</taxon>
        <taxon>Caulobacterales</taxon>
        <taxon>Caulobacteraceae</taxon>
        <taxon>Brevundimonas</taxon>
    </lineage>
</organism>
<reference evidence="2 3" key="1">
    <citation type="submission" date="2021-01" db="EMBL/GenBank/DDBJ databases">
        <title>Brevundimonas vitis sp. nov., an bacterium isolated from grape (Vitis vinifera).</title>
        <authorList>
            <person name="Jiang L."/>
            <person name="Lee J."/>
        </authorList>
    </citation>
    <scope>NUCLEOTIDE SEQUENCE [LARGE SCALE GENOMIC DNA]</scope>
    <source>
        <strain evidence="2 3">GRTSA-9</strain>
    </source>
</reference>
<name>A0ABX7BLQ0_9CAUL</name>
<gene>
    <name evidence="2" type="ORF">JIP62_14655</name>
</gene>
<dbReference type="RefSeq" id="WP_201102877.1">
    <property type="nucleotide sequence ID" value="NZ_CP067977.1"/>
</dbReference>
<protein>
    <submittedName>
        <fullName evidence="2">MaoC family dehydratase</fullName>
    </submittedName>
</protein>
<dbReference type="InterPro" id="IPR050965">
    <property type="entry name" value="UPF0336/Enoyl-CoA_hydratase"/>
</dbReference>
<keyword evidence="3" id="KW-1185">Reference proteome</keyword>
<evidence type="ECO:0000313" key="2">
    <source>
        <dbReference type="EMBL" id="QQQ18507.1"/>
    </source>
</evidence>
<dbReference type="Proteomes" id="UP000595448">
    <property type="component" value="Chromosome"/>
</dbReference>
<sequence>MVELVTAHPSGGYILDELRVGMAADKTVHVTEERIRLFAEASDDFNPVHLDEAFASKTAYRGRIAHGLLSASFGSAVVGTILPGAGSIYISQTLGFHLPVRIGDDVDVRITVISVDQDSARVELNCEGFVAGKKIMDGVAVVRVPRRRRPQKG</sequence>
<proteinExistence type="predicted"/>
<feature type="domain" description="MaoC-like" evidence="1">
    <location>
        <begin position="24"/>
        <end position="116"/>
    </location>
</feature>
<dbReference type="InterPro" id="IPR002539">
    <property type="entry name" value="MaoC-like_dom"/>
</dbReference>
<dbReference type="PANTHER" id="PTHR43437:SF3">
    <property type="entry name" value="HYDROXYACYL-THIOESTER DEHYDRATASE TYPE 2, MITOCHONDRIAL"/>
    <property type="match status" value="1"/>
</dbReference>
<accession>A0ABX7BLQ0</accession>
<evidence type="ECO:0000313" key="3">
    <source>
        <dbReference type="Proteomes" id="UP000595448"/>
    </source>
</evidence>
<dbReference type="PANTHER" id="PTHR43437">
    <property type="entry name" value="HYDROXYACYL-THIOESTER DEHYDRATASE TYPE 2, MITOCHONDRIAL-RELATED"/>
    <property type="match status" value="1"/>
</dbReference>
<evidence type="ECO:0000259" key="1">
    <source>
        <dbReference type="Pfam" id="PF01575"/>
    </source>
</evidence>
<dbReference type="InterPro" id="IPR029069">
    <property type="entry name" value="HotDog_dom_sf"/>
</dbReference>
<dbReference type="EMBL" id="CP067977">
    <property type="protein sequence ID" value="QQQ18507.1"/>
    <property type="molecule type" value="Genomic_DNA"/>
</dbReference>